<sequence>MSAWRQRLTGLLTEASVRRRGDRLTVRRPRSRGPCGTRLRVTCALSRLLRGGAEAYASCLPLSLAQPGPTRNLALWLCLAGADRRERGRQAAPTVRAPEGPL</sequence>
<name>A0ABN8XUG1_RANTA</name>
<organism evidence="1 2">
    <name type="scientific">Rangifer tarandus platyrhynchus</name>
    <name type="common">Svalbard reindeer</name>
    <dbReference type="NCBI Taxonomy" id="3082113"/>
    <lineage>
        <taxon>Eukaryota</taxon>
        <taxon>Metazoa</taxon>
        <taxon>Chordata</taxon>
        <taxon>Craniata</taxon>
        <taxon>Vertebrata</taxon>
        <taxon>Euteleostomi</taxon>
        <taxon>Mammalia</taxon>
        <taxon>Eutheria</taxon>
        <taxon>Laurasiatheria</taxon>
        <taxon>Artiodactyla</taxon>
        <taxon>Ruminantia</taxon>
        <taxon>Pecora</taxon>
        <taxon>Cervidae</taxon>
        <taxon>Odocoileinae</taxon>
        <taxon>Rangifer</taxon>
    </lineage>
</organism>
<evidence type="ECO:0000313" key="1">
    <source>
        <dbReference type="EMBL" id="CAI9151716.1"/>
    </source>
</evidence>
<proteinExistence type="predicted"/>
<protein>
    <submittedName>
        <fullName evidence="1">Uncharacterized protein</fullName>
    </submittedName>
</protein>
<dbReference type="Proteomes" id="UP001176941">
    <property type="component" value="Chromosome 1"/>
</dbReference>
<keyword evidence="2" id="KW-1185">Reference proteome</keyword>
<evidence type="ECO:0000313" key="2">
    <source>
        <dbReference type="Proteomes" id="UP001176941"/>
    </source>
</evidence>
<gene>
    <name evidence="1" type="ORF">MRATA1EN1_LOCUS678</name>
</gene>
<dbReference type="EMBL" id="OX459937">
    <property type="protein sequence ID" value="CAI9151716.1"/>
    <property type="molecule type" value="Genomic_DNA"/>
</dbReference>
<accession>A0ABN8XUG1</accession>
<reference evidence="1" key="1">
    <citation type="submission" date="2023-04" db="EMBL/GenBank/DDBJ databases">
        <authorList>
            <consortium name="ELIXIR-Norway"/>
        </authorList>
    </citation>
    <scope>NUCLEOTIDE SEQUENCE [LARGE SCALE GENOMIC DNA]</scope>
</reference>